<dbReference type="OrthoDB" id="8129627at2"/>
<proteinExistence type="predicted"/>
<dbReference type="EMBL" id="SPQT01000076">
    <property type="protein sequence ID" value="TFV36152.1"/>
    <property type="molecule type" value="Genomic_DNA"/>
</dbReference>
<reference evidence="1 2" key="1">
    <citation type="submission" date="2019-03" db="EMBL/GenBank/DDBJ databases">
        <title>Bradyrhizobium diversity isolated from nodules of Chamaecrista fasciculata.</title>
        <authorList>
            <person name="Klepa M.S."/>
            <person name="Urquiaga M.O."/>
            <person name="Hungria M."/>
            <person name="Delamuta J.R."/>
        </authorList>
    </citation>
    <scope>NUCLEOTIDE SEQUENCE [LARGE SCALE GENOMIC DNA]</scope>
    <source>
        <strain evidence="1 2">CNPSo 3448</strain>
    </source>
</reference>
<comment type="caution">
    <text evidence="1">The sequence shown here is derived from an EMBL/GenBank/DDBJ whole genome shotgun (WGS) entry which is preliminary data.</text>
</comment>
<evidence type="ECO:0000313" key="1">
    <source>
        <dbReference type="EMBL" id="TFV36152.1"/>
    </source>
</evidence>
<dbReference type="AlphaFoldDB" id="A0A4Y9L2S9"/>
<dbReference type="Proteomes" id="UP000297966">
    <property type="component" value="Unassembled WGS sequence"/>
</dbReference>
<sequence length="138" mass="14812">MNWFREHLKLGSRLALLALLLQFALSFGHFHAFTVQAAPVPQASPHKPAAVGEQPVLAQDMAAGTVRKQQPFDHDRDHPTGACAICAVMSLASSALFTATPILLLPQPSGLRHFATDAGILHLQSAHSAFQSRAPPFC</sequence>
<evidence type="ECO:0008006" key="3">
    <source>
        <dbReference type="Google" id="ProtNLM"/>
    </source>
</evidence>
<organism evidence="1 2">
    <name type="scientific">Bradyrhizobium niftali</name>
    <dbReference type="NCBI Taxonomy" id="2560055"/>
    <lineage>
        <taxon>Bacteria</taxon>
        <taxon>Pseudomonadati</taxon>
        <taxon>Pseudomonadota</taxon>
        <taxon>Alphaproteobacteria</taxon>
        <taxon>Hyphomicrobiales</taxon>
        <taxon>Nitrobacteraceae</taxon>
        <taxon>Bradyrhizobium</taxon>
    </lineage>
</organism>
<accession>A0A4Y9L2S9</accession>
<keyword evidence="2" id="KW-1185">Reference proteome</keyword>
<dbReference type="RefSeq" id="WP_135179662.1">
    <property type="nucleotide sequence ID" value="NZ_SPQT01000076.1"/>
</dbReference>
<protein>
    <recommendedName>
        <fullName evidence="3">DUF2946 domain-containing protein</fullName>
    </recommendedName>
</protein>
<name>A0A4Y9L2S9_9BRAD</name>
<evidence type="ECO:0000313" key="2">
    <source>
        <dbReference type="Proteomes" id="UP000297966"/>
    </source>
</evidence>
<gene>
    <name evidence="1" type="ORF">E4K65_45845</name>
</gene>